<dbReference type="EMBL" id="MCFC01000076">
    <property type="protein sequence ID" value="ORY23695.1"/>
    <property type="molecule type" value="Genomic_DNA"/>
</dbReference>
<evidence type="ECO:0000313" key="9">
    <source>
        <dbReference type="Proteomes" id="UP000193986"/>
    </source>
</evidence>
<gene>
    <name evidence="8" type="ORF">BCR39DRAFT_450890</name>
</gene>
<dbReference type="InterPro" id="IPR044494">
    <property type="entry name" value="AKR3C2/3"/>
</dbReference>
<evidence type="ECO:0000313" key="8">
    <source>
        <dbReference type="EMBL" id="ORY23695.1"/>
    </source>
</evidence>
<evidence type="ECO:0000256" key="6">
    <source>
        <dbReference type="PIRSR" id="PIRSR000097-3"/>
    </source>
</evidence>
<sequence>MPWDTVTLNDGTKIPSIGFGSAFHTKERTIADLGTAIEVGFDHIDTSDNYKNEEEVGQAIKESGLARSEVYLTTKYSVLDKSPSESVEESLEKLGVTYVDLYLIHAPRFCRGDIPGTWKQMEELVKKGYTKSIGVSNFNVAEMEELLKYSTITPVVNQIQFNPNTLKEQAPVLEFQSRHNIVTEGYSPNRPFGTDPGGPVVGLVRDMAARLRVKEEQVMLAWCKAKGVVVVTSSSSKQRMESYLSAGDITLSTDDIRAIDDAGLK</sequence>
<dbReference type="Pfam" id="PF00248">
    <property type="entry name" value="Aldo_ket_red"/>
    <property type="match status" value="1"/>
</dbReference>
<dbReference type="PIRSF" id="PIRSF000097">
    <property type="entry name" value="AKR"/>
    <property type="match status" value="1"/>
</dbReference>
<dbReference type="PROSITE" id="PS00062">
    <property type="entry name" value="ALDOKETO_REDUCTASE_2"/>
    <property type="match status" value="1"/>
</dbReference>
<feature type="non-terminal residue" evidence="8">
    <location>
        <position position="265"/>
    </location>
</feature>
<dbReference type="CDD" id="cd19120">
    <property type="entry name" value="AKR_AKR3C2-3"/>
    <property type="match status" value="1"/>
</dbReference>
<dbReference type="FunFam" id="3.20.20.100:FF:000002">
    <property type="entry name" value="2,5-diketo-D-gluconic acid reductase A"/>
    <property type="match status" value="1"/>
</dbReference>
<evidence type="ECO:0000259" key="7">
    <source>
        <dbReference type="Pfam" id="PF00248"/>
    </source>
</evidence>
<dbReference type="SUPFAM" id="SSF51430">
    <property type="entry name" value="NAD(P)-linked oxidoreductase"/>
    <property type="match status" value="1"/>
</dbReference>
<evidence type="ECO:0000256" key="2">
    <source>
        <dbReference type="ARBA" id="ARBA00022857"/>
    </source>
</evidence>
<comment type="similarity">
    <text evidence="1">Belongs to the aldo/keto reductase family.</text>
</comment>
<organism evidence="8 9">
    <name type="scientific">Naematelia encephala</name>
    <dbReference type="NCBI Taxonomy" id="71784"/>
    <lineage>
        <taxon>Eukaryota</taxon>
        <taxon>Fungi</taxon>
        <taxon>Dikarya</taxon>
        <taxon>Basidiomycota</taxon>
        <taxon>Agaricomycotina</taxon>
        <taxon>Tremellomycetes</taxon>
        <taxon>Tremellales</taxon>
        <taxon>Naemateliaceae</taxon>
        <taxon>Naematelia</taxon>
    </lineage>
</organism>
<dbReference type="OrthoDB" id="416253at2759"/>
<dbReference type="GO" id="GO:0016616">
    <property type="term" value="F:oxidoreductase activity, acting on the CH-OH group of donors, NAD or NADP as acceptor"/>
    <property type="evidence" value="ECO:0007669"/>
    <property type="project" value="UniProtKB-ARBA"/>
</dbReference>
<keyword evidence="2" id="KW-0521">NADP</keyword>
<dbReference type="Proteomes" id="UP000193986">
    <property type="component" value="Unassembled WGS sequence"/>
</dbReference>
<dbReference type="PANTHER" id="PTHR43827:SF3">
    <property type="entry name" value="NADP-DEPENDENT OXIDOREDUCTASE DOMAIN-CONTAINING PROTEIN"/>
    <property type="match status" value="1"/>
</dbReference>
<evidence type="ECO:0000256" key="5">
    <source>
        <dbReference type="PIRSR" id="PIRSR000097-2"/>
    </source>
</evidence>
<keyword evidence="9" id="KW-1185">Reference proteome</keyword>
<keyword evidence="3" id="KW-0560">Oxidoreductase</keyword>
<dbReference type="InterPro" id="IPR020471">
    <property type="entry name" value="AKR"/>
</dbReference>
<dbReference type="InterPro" id="IPR036812">
    <property type="entry name" value="NAD(P)_OxRdtase_dom_sf"/>
</dbReference>
<comment type="caution">
    <text evidence="8">The sequence shown here is derived from an EMBL/GenBank/DDBJ whole genome shotgun (WGS) entry which is preliminary data.</text>
</comment>
<dbReference type="Gene3D" id="3.20.20.100">
    <property type="entry name" value="NADP-dependent oxidoreductase domain"/>
    <property type="match status" value="1"/>
</dbReference>
<dbReference type="AlphaFoldDB" id="A0A1Y2AP17"/>
<dbReference type="GO" id="GO:0016652">
    <property type="term" value="F:oxidoreductase activity, acting on NAD(P)H as acceptor"/>
    <property type="evidence" value="ECO:0007669"/>
    <property type="project" value="InterPro"/>
</dbReference>
<evidence type="ECO:0000256" key="3">
    <source>
        <dbReference type="ARBA" id="ARBA00023002"/>
    </source>
</evidence>
<dbReference type="InterPro" id="IPR018170">
    <property type="entry name" value="Aldo/ket_reductase_CS"/>
</dbReference>
<dbReference type="PRINTS" id="PR00069">
    <property type="entry name" value="ALDKETRDTASE"/>
</dbReference>
<reference evidence="8 9" key="1">
    <citation type="submission" date="2016-07" db="EMBL/GenBank/DDBJ databases">
        <title>Pervasive Adenine N6-methylation of Active Genes in Fungi.</title>
        <authorList>
            <consortium name="DOE Joint Genome Institute"/>
            <person name="Mondo S.J."/>
            <person name="Dannebaum R.O."/>
            <person name="Kuo R.C."/>
            <person name="Labutti K."/>
            <person name="Haridas S."/>
            <person name="Kuo A."/>
            <person name="Salamov A."/>
            <person name="Ahrendt S.R."/>
            <person name="Lipzen A."/>
            <person name="Sullivan W."/>
            <person name="Andreopoulos W.B."/>
            <person name="Clum A."/>
            <person name="Lindquist E."/>
            <person name="Daum C."/>
            <person name="Ramamoorthy G.K."/>
            <person name="Gryganskyi A."/>
            <person name="Culley D."/>
            <person name="Magnuson J.K."/>
            <person name="James T.Y."/>
            <person name="O'Malley M.A."/>
            <person name="Stajich J.E."/>
            <person name="Spatafora J.W."/>
            <person name="Visel A."/>
            <person name="Grigoriev I.V."/>
        </authorList>
    </citation>
    <scope>NUCLEOTIDE SEQUENCE [LARGE SCALE GENOMIC DNA]</scope>
    <source>
        <strain evidence="8 9">68-887.2</strain>
    </source>
</reference>
<accession>A0A1Y2AP17</accession>
<feature type="domain" description="NADP-dependent oxidoreductase" evidence="7">
    <location>
        <begin position="23"/>
        <end position="188"/>
    </location>
</feature>
<name>A0A1Y2AP17_9TREE</name>
<dbReference type="STRING" id="71784.A0A1Y2AP17"/>
<dbReference type="FunCoup" id="A0A1Y2AP17">
    <property type="interactions" value="181"/>
</dbReference>
<feature type="active site" description="Proton donor" evidence="4">
    <location>
        <position position="50"/>
    </location>
</feature>
<dbReference type="InterPro" id="IPR023210">
    <property type="entry name" value="NADP_OxRdtase_dom"/>
</dbReference>
<protein>
    <submittedName>
        <fullName evidence="8">Putative oxidoreductase</fullName>
    </submittedName>
</protein>
<dbReference type="PANTHER" id="PTHR43827">
    <property type="entry name" value="2,5-DIKETO-D-GLUCONIC ACID REDUCTASE"/>
    <property type="match status" value="1"/>
</dbReference>
<evidence type="ECO:0000256" key="4">
    <source>
        <dbReference type="PIRSR" id="PIRSR000097-1"/>
    </source>
</evidence>
<evidence type="ECO:0000256" key="1">
    <source>
        <dbReference type="ARBA" id="ARBA00007905"/>
    </source>
</evidence>
<dbReference type="InParanoid" id="A0A1Y2AP17"/>
<feature type="binding site" evidence="5">
    <location>
        <position position="105"/>
    </location>
    <ligand>
        <name>substrate</name>
    </ligand>
</feature>
<feature type="site" description="Lowers pKa of active site Tyr" evidence="6">
    <location>
        <position position="75"/>
    </location>
</feature>
<proteinExistence type="inferred from homology"/>